<feature type="compositionally biased region" description="Low complexity" evidence="1">
    <location>
        <begin position="351"/>
        <end position="370"/>
    </location>
</feature>
<dbReference type="EMBL" id="KL142403">
    <property type="protein sequence ID" value="KDR69335.1"/>
    <property type="molecule type" value="Genomic_DNA"/>
</dbReference>
<gene>
    <name evidence="2" type="ORF">GALMADRAFT_145710</name>
</gene>
<dbReference type="OrthoDB" id="3070679at2759"/>
<sequence>MPTLTNTRRHAVSESNPSLHYSYYSSTPSTSTPISRLAISPPTRTVLGPNNARLQKLPDSQPGLHNPYVCELESVTSDQLIWMEHRHEVDNYPKASQAPTPSNSTASIQARGRGMSHPDRQEAAVGRLPRPTAKGHRAGETPILGQSGMRATVERTKYSSQSQRAESGHNIDHQRHHPLPDSHRPVHPKTFWEAELAAQREIDEDDYAWYYRNPHRYTWRPRAQSTSVSTRLRLYTRRRKIMYGVATGGEGAPTNNALFSAYVVRHFRDVCVEFGGCEENAEGKQYGKERDGSVAKAVAWREQISEQAKPGIQLSMSGSQEDWQEELFSPVGESSRSHHLFRRASRSSSIETYTSSNSSSSSPSSNGRLSYDVSMETGTSWDVDDMGAQEDGSCKRGLQTISTAVGRHRFSFFRVLST</sequence>
<dbReference type="Proteomes" id="UP000027222">
    <property type="component" value="Unassembled WGS sequence"/>
</dbReference>
<accession>A0A067SEH6</accession>
<feature type="compositionally biased region" description="Polar residues" evidence="1">
    <location>
        <begin position="97"/>
        <end position="108"/>
    </location>
</feature>
<dbReference type="AlphaFoldDB" id="A0A067SEH6"/>
<name>A0A067SEH6_GALM3</name>
<feature type="region of interest" description="Disordered" evidence="1">
    <location>
        <begin position="156"/>
        <end position="185"/>
    </location>
</feature>
<feature type="compositionally biased region" description="Basic and acidic residues" evidence="1">
    <location>
        <begin position="166"/>
        <end position="184"/>
    </location>
</feature>
<feature type="compositionally biased region" description="Low complexity" evidence="1">
    <location>
        <begin position="17"/>
        <end position="35"/>
    </location>
</feature>
<reference evidence="3" key="1">
    <citation type="journal article" date="2014" name="Proc. Natl. Acad. Sci. U.S.A.">
        <title>Extensive sampling of basidiomycete genomes demonstrates inadequacy of the white-rot/brown-rot paradigm for wood decay fungi.</title>
        <authorList>
            <person name="Riley R."/>
            <person name="Salamov A.A."/>
            <person name="Brown D.W."/>
            <person name="Nagy L.G."/>
            <person name="Floudas D."/>
            <person name="Held B.W."/>
            <person name="Levasseur A."/>
            <person name="Lombard V."/>
            <person name="Morin E."/>
            <person name="Otillar R."/>
            <person name="Lindquist E.A."/>
            <person name="Sun H."/>
            <person name="LaButti K.M."/>
            <person name="Schmutz J."/>
            <person name="Jabbour D."/>
            <person name="Luo H."/>
            <person name="Baker S.E."/>
            <person name="Pisabarro A.G."/>
            <person name="Walton J.D."/>
            <person name="Blanchette R.A."/>
            <person name="Henrissat B."/>
            <person name="Martin F."/>
            <person name="Cullen D."/>
            <person name="Hibbett D.S."/>
            <person name="Grigoriev I.V."/>
        </authorList>
    </citation>
    <scope>NUCLEOTIDE SEQUENCE [LARGE SCALE GENOMIC DNA]</scope>
    <source>
        <strain evidence="3">CBS 339.88</strain>
    </source>
</reference>
<feature type="region of interest" description="Disordered" evidence="1">
    <location>
        <begin position="1"/>
        <end position="46"/>
    </location>
</feature>
<dbReference type="HOGENOM" id="CLU_657289_0_0_1"/>
<keyword evidence="3" id="KW-1185">Reference proteome</keyword>
<organism evidence="2 3">
    <name type="scientific">Galerina marginata (strain CBS 339.88)</name>
    <dbReference type="NCBI Taxonomy" id="685588"/>
    <lineage>
        <taxon>Eukaryota</taxon>
        <taxon>Fungi</taxon>
        <taxon>Dikarya</taxon>
        <taxon>Basidiomycota</taxon>
        <taxon>Agaricomycotina</taxon>
        <taxon>Agaricomycetes</taxon>
        <taxon>Agaricomycetidae</taxon>
        <taxon>Agaricales</taxon>
        <taxon>Agaricineae</taxon>
        <taxon>Strophariaceae</taxon>
        <taxon>Galerina</taxon>
    </lineage>
</organism>
<evidence type="ECO:0000256" key="1">
    <source>
        <dbReference type="SAM" id="MobiDB-lite"/>
    </source>
</evidence>
<feature type="region of interest" description="Disordered" evidence="1">
    <location>
        <begin position="92"/>
        <end position="143"/>
    </location>
</feature>
<evidence type="ECO:0000313" key="2">
    <source>
        <dbReference type="EMBL" id="KDR69335.1"/>
    </source>
</evidence>
<proteinExistence type="predicted"/>
<feature type="region of interest" description="Disordered" evidence="1">
    <location>
        <begin position="351"/>
        <end position="372"/>
    </location>
</feature>
<evidence type="ECO:0000313" key="3">
    <source>
        <dbReference type="Proteomes" id="UP000027222"/>
    </source>
</evidence>
<protein>
    <submittedName>
        <fullName evidence="2">Uncharacterized protein</fullName>
    </submittedName>
</protein>